<dbReference type="AlphaFoldDB" id="A0A6D0DD55"/>
<evidence type="ECO:0000256" key="1">
    <source>
        <dbReference type="SAM" id="Phobius"/>
    </source>
</evidence>
<dbReference type="RefSeq" id="WP_137496438.1">
    <property type="nucleotide sequence ID" value="NZ_BFRX01000035.1"/>
</dbReference>
<accession>A0A6D0DD55</accession>
<feature type="transmembrane region" description="Helical" evidence="1">
    <location>
        <begin position="53"/>
        <end position="74"/>
    </location>
</feature>
<dbReference type="Pfam" id="PF16931">
    <property type="entry name" value="Phage_holin_8"/>
    <property type="match status" value="1"/>
</dbReference>
<evidence type="ECO:0000313" key="5">
    <source>
        <dbReference type="Proteomes" id="UP000462271"/>
    </source>
</evidence>
<evidence type="ECO:0000313" key="3">
    <source>
        <dbReference type="EMBL" id="MWL03017.1"/>
    </source>
</evidence>
<comment type="caution">
    <text evidence="3">The sequence shown here is derived from an EMBL/GenBank/DDBJ whole genome shotgun (WGS) entry which is preliminary data.</text>
</comment>
<evidence type="ECO:0000313" key="2">
    <source>
        <dbReference type="EMBL" id="MWK99151.1"/>
    </source>
</evidence>
<gene>
    <name evidence="3" type="ORF">GQM13_06085</name>
    <name evidence="2" type="ORF">GQM21_18555</name>
</gene>
<protein>
    <submittedName>
        <fullName evidence="3">Holin</fullName>
    </submittedName>
</protein>
<name>A0A6D0DD55_ECOLX</name>
<evidence type="ECO:0000313" key="4">
    <source>
        <dbReference type="Proteomes" id="UP000430081"/>
    </source>
</evidence>
<reference evidence="4 5" key="1">
    <citation type="submission" date="2019-12" db="EMBL/GenBank/DDBJ databases">
        <title>Enteriobacteria Tanzani isolates_10432.</title>
        <authorList>
            <person name="Subbiah M."/>
            <person name="Call D."/>
        </authorList>
    </citation>
    <scope>NUCLEOTIDE SEQUENCE [LARGE SCALE GENOMIC DNA]</scope>
    <source>
        <strain evidence="3 4">10432wG7</strain>
        <strain evidence="2 5">10432wG8</strain>
    </source>
</reference>
<proteinExistence type="predicted"/>
<dbReference type="Proteomes" id="UP000462271">
    <property type="component" value="Unassembled WGS sequence"/>
</dbReference>
<dbReference type="Proteomes" id="UP000430081">
    <property type="component" value="Unassembled WGS sequence"/>
</dbReference>
<dbReference type="EMBL" id="WTMQ01000001">
    <property type="protein sequence ID" value="MWL03017.1"/>
    <property type="molecule type" value="Genomic_DNA"/>
</dbReference>
<sequence length="129" mass="13206">MSEPLSGSGTAVALGGATVFGLFTGTDFGIVFGAFAGALFVATMPQTLSAWRVAAHFLVSFIVGVLGADVMASYLVEKLNLHSTSLDALCAVLVSVVSVKILSFIHQQDIASLVSGLFSRLRGGGGNVK</sequence>
<feature type="transmembrane region" description="Helical" evidence="1">
    <location>
        <begin position="12"/>
        <end position="41"/>
    </location>
</feature>
<dbReference type="EMBL" id="WTML01000082">
    <property type="protein sequence ID" value="MWK99151.1"/>
    <property type="molecule type" value="Genomic_DNA"/>
</dbReference>
<dbReference type="InterPro" id="IPR032637">
    <property type="entry name" value="Phage_holin-like"/>
</dbReference>
<keyword evidence="1" id="KW-0812">Transmembrane</keyword>
<keyword evidence="1" id="KW-1133">Transmembrane helix</keyword>
<organism evidence="3 4">
    <name type="scientific">Escherichia coli</name>
    <dbReference type="NCBI Taxonomy" id="562"/>
    <lineage>
        <taxon>Bacteria</taxon>
        <taxon>Pseudomonadati</taxon>
        <taxon>Pseudomonadota</taxon>
        <taxon>Gammaproteobacteria</taxon>
        <taxon>Enterobacterales</taxon>
        <taxon>Enterobacteriaceae</taxon>
        <taxon>Escherichia</taxon>
    </lineage>
</organism>
<keyword evidence="1" id="KW-0472">Membrane</keyword>